<dbReference type="RefSeq" id="WP_036157847.1">
    <property type="nucleotide sequence ID" value="NZ_JAMB01000001.1"/>
</dbReference>
<dbReference type="AlphaFoldDB" id="X7EAG6"/>
<dbReference type="eggNOG" id="COG0456">
    <property type="taxonomic scope" value="Bacteria"/>
</dbReference>
<dbReference type="OrthoDB" id="9805924at2"/>
<keyword evidence="1 4" id="KW-0808">Transferase</keyword>
<dbReference type="SUPFAM" id="SSF55729">
    <property type="entry name" value="Acyl-CoA N-acyltransferases (Nat)"/>
    <property type="match status" value="1"/>
</dbReference>
<protein>
    <submittedName>
        <fullName evidence="4">Acetyltransferase</fullName>
    </submittedName>
</protein>
<keyword evidence="5" id="KW-1185">Reference proteome</keyword>
<gene>
    <name evidence="4" type="ORF">MUS1_00985</name>
</gene>
<proteinExistence type="predicted"/>
<evidence type="ECO:0000256" key="1">
    <source>
        <dbReference type="ARBA" id="ARBA00022679"/>
    </source>
</evidence>
<feature type="domain" description="N-acetyltransferase" evidence="3">
    <location>
        <begin position="1"/>
        <end position="147"/>
    </location>
</feature>
<dbReference type="InterPro" id="IPR016181">
    <property type="entry name" value="Acyl_CoA_acyltransferase"/>
</dbReference>
<dbReference type="PANTHER" id="PTHR10545">
    <property type="entry name" value="DIAMINE N-ACETYLTRANSFERASE"/>
    <property type="match status" value="1"/>
</dbReference>
<name>X7EAG6_9GAMM</name>
<evidence type="ECO:0000313" key="5">
    <source>
        <dbReference type="Proteomes" id="UP000054058"/>
    </source>
</evidence>
<dbReference type="InterPro" id="IPR000182">
    <property type="entry name" value="GNAT_dom"/>
</dbReference>
<keyword evidence="2" id="KW-0012">Acyltransferase</keyword>
<dbReference type="Proteomes" id="UP000054058">
    <property type="component" value="Unassembled WGS sequence"/>
</dbReference>
<dbReference type="CDD" id="cd04301">
    <property type="entry name" value="NAT_SF"/>
    <property type="match status" value="1"/>
</dbReference>
<evidence type="ECO:0000313" key="4">
    <source>
        <dbReference type="EMBL" id="ETX12211.1"/>
    </source>
</evidence>
<dbReference type="Pfam" id="PF00583">
    <property type="entry name" value="Acetyltransf_1"/>
    <property type="match status" value="1"/>
</dbReference>
<dbReference type="PANTHER" id="PTHR10545:SF42">
    <property type="entry name" value="ACETYLTRANSFERASE"/>
    <property type="match status" value="1"/>
</dbReference>
<dbReference type="EMBL" id="JAMB01000001">
    <property type="protein sequence ID" value="ETX12211.1"/>
    <property type="molecule type" value="Genomic_DNA"/>
</dbReference>
<sequence>MIEPVSQNNIVEVLPLIRAYQEFYNVADISDSKNEQFFSQFGESNSTGCQFIYRDNGVIVGFATVYFSYASSITSKVAVLNDLYTTENSRGKGVGRKLIDHCREFAASKNAARLQWVTAPENTVAQGLYDSMNTSKSNWHFYTYATK</sequence>
<dbReference type="STRING" id="1122207.MUS1_00985"/>
<evidence type="ECO:0000256" key="2">
    <source>
        <dbReference type="ARBA" id="ARBA00023315"/>
    </source>
</evidence>
<dbReference type="PROSITE" id="PS51186">
    <property type="entry name" value="GNAT"/>
    <property type="match status" value="1"/>
</dbReference>
<organism evidence="4 5">
    <name type="scientific">Marinomonas ushuaiensis DSM 15871</name>
    <dbReference type="NCBI Taxonomy" id="1122207"/>
    <lineage>
        <taxon>Bacteria</taxon>
        <taxon>Pseudomonadati</taxon>
        <taxon>Pseudomonadota</taxon>
        <taxon>Gammaproteobacteria</taxon>
        <taxon>Oceanospirillales</taxon>
        <taxon>Oceanospirillaceae</taxon>
        <taxon>Marinomonas</taxon>
    </lineage>
</organism>
<dbReference type="InterPro" id="IPR051016">
    <property type="entry name" value="Diverse_Substrate_AcTransf"/>
</dbReference>
<reference evidence="4 5" key="1">
    <citation type="submission" date="2014-01" db="EMBL/GenBank/DDBJ databases">
        <title>Marinomonas ushuaiensis DSM 15871 Genome Sequencing.</title>
        <authorList>
            <person name="Lai Q."/>
            <person name="Shao Z.S."/>
        </authorList>
    </citation>
    <scope>NUCLEOTIDE SEQUENCE [LARGE SCALE GENOMIC DNA]</scope>
    <source>
        <strain evidence="4 5">DSM 15871</strain>
    </source>
</reference>
<comment type="caution">
    <text evidence="4">The sequence shown here is derived from an EMBL/GenBank/DDBJ whole genome shotgun (WGS) entry which is preliminary data.</text>
</comment>
<dbReference type="Gene3D" id="3.40.630.30">
    <property type="match status" value="1"/>
</dbReference>
<evidence type="ECO:0000259" key="3">
    <source>
        <dbReference type="PROSITE" id="PS51186"/>
    </source>
</evidence>
<dbReference type="GO" id="GO:0008080">
    <property type="term" value="F:N-acetyltransferase activity"/>
    <property type="evidence" value="ECO:0007669"/>
    <property type="project" value="TreeGrafter"/>
</dbReference>
<accession>X7EAG6</accession>